<dbReference type="Gene3D" id="2.130.10.10">
    <property type="entry name" value="YVTN repeat-like/Quinoprotein amine dehydrogenase"/>
    <property type="match status" value="3"/>
</dbReference>
<dbReference type="OrthoDB" id="674604at2759"/>
<dbReference type="AlphaFoldDB" id="A0A8T2JM23"/>
<keyword evidence="2" id="KW-0677">Repeat</keyword>
<reference evidence="4" key="1">
    <citation type="thesis" date="2020" institute="ProQuest LLC" country="789 East Eisenhower Parkway, Ann Arbor, MI, USA">
        <title>Comparative Genomics and Chromosome Evolution.</title>
        <authorList>
            <person name="Mudd A.B."/>
        </authorList>
    </citation>
    <scope>NUCLEOTIDE SEQUENCE</scope>
    <source>
        <strain evidence="4">Female2</strain>
        <tissue evidence="4">Blood</tissue>
    </source>
</reference>
<dbReference type="PANTHER" id="PTHR44489:SF11">
    <property type="entry name" value="WD REPEAT DOMAIN 86"/>
    <property type="match status" value="1"/>
</dbReference>
<dbReference type="EMBL" id="JAACNH010000005">
    <property type="protein sequence ID" value="KAG8443556.1"/>
    <property type="molecule type" value="Genomic_DNA"/>
</dbReference>
<evidence type="ECO:0000313" key="4">
    <source>
        <dbReference type="EMBL" id="KAG8443556.1"/>
    </source>
</evidence>
<dbReference type="CDD" id="cd00200">
    <property type="entry name" value="WD40"/>
    <property type="match status" value="1"/>
</dbReference>
<gene>
    <name evidence="4" type="ORF">GDO86_012096</name>
</gene>
<organism evidence="4 5">
    <name type="scientific">Hymenochirus boettgeri</name>
    <name type="common">Congo dwarf clawed frog</name>
    <dbReference type="NCBI Taxonomy" id="247094"/>
    <lineage>
        <taxon>Eukaryota</taxon>
        <taxon>Metazoa</taxon>
        <taxon>Chordata</taxon>
        <taxon>Craniata</taxon>
        <taxon>Vertebrata</taxon>
        <taxon>Euteleostomi</taxon>
        <taxon>Amphibia</taxon>
        <taxon>Batrachia</taxon>
        <taxon>Anura</taxon>
        <taxon>Pipoidea</taxon>
        <taxon>Pipidae</taxon>
        <taxon>Pipinae</taxon>
        <taxon>Hymenochirus</taxon>
    </lineage>
</organism>
<dbReference type="SMART" id="SM00320">
    <property type="entry name" value="WD40"/>
    <property type="match status" value="8"/>
</dbReference>
<dbReference type="PROSITE" id="PS50082">
    <property type="entry name" value="WD_REPEATS_2"/>
    <property type="match status" value="5"/>
</dbReference>
<feature type="repeat" description="WD" evidence="3">
    <location>
        <begin position="333"/>
        <end position="364"/>
    </location>
</feature>
<feature type="repeat" description="WD" evidence="3">
    <location>
        <begin position="33"/>
        <end position="74"/>
    </location>
</feature>
<sequence length="416" mass="46156">MSPSLVESAHAGLRRMGSGGSTYSATNSLVKICTDHKGGINWVSVSPDGRHLLTASEDCTARIWKTSDNQCSKVLHGHNSYITFCHLENEAAFTCSADHTARRWEVSTGQCLFVYTGHTSIVNRILVAKDFIFSGSYDRTARSWNVDTGQPLQEFRGHLNSILTLAHFSSYDVLEALDLEERDVKEFLVTGSTDCTIKIWEASSGCCYQTLHGHVGAILCITLDTLNGELYSGSTDCTIRRWSMVTGDQLVVFRQHQGAVICLEIVGRHLYSGSVDRTVKCWLTDTADCIRTYKAHKHCVSTMKYHAGILFTGSGDACARAFNIKTGVLQRVFQGHTFIINCIKIHDNFLYTASHDGTLRVWDIADFCQQNKPNGMPKNRSLKSKTSHKSSLSHIFHNKVGCSLEANRPHDPADLV</sequence>
<evidence type="ECO:0000256" key="2">
    <source>
        <dbReference type="ARBA" id="ARBA00022737"/>
    </source>
</evidence>
<feature type="repeat" description="WD" evidence="3">
    <location>
        <begin position="211"/>
        <end position="252"/>
    </location>
</feature>
<dbReference type="InterPro" id="IPR001680">
    <property type="entry name" value="WD40_rpt"/>
</dbReference>
<dbReference type="PROSITE" id="PS50294">
    <property type="entry name" value="WD_REPEATS_REGION"/>
    <property type="match status" value="2"/>
</dbReference>
<comment type="caution">
    <text evidence="4">The sequence shown here is derived from an EMBL/GenBank/DDBJ whole genome shotgun (WGS) entry which is preliminary data.</text>
</comment>
<evidence type="ECO:0000313" key="5">
    <source>
        <dbReference type="Proteomes" id="UP000812440"/>
    </source>
</evidence>
<name>A0A8T2JM23_9PIPI</name>
<dbReference type="Proteomes" id="UP000812440">
    <property type="component" value="Chromosome 6"/>
</dbReference>
<accession>A0A8T2JM23</accession>
<dbReference type="InterPro" id="IPR015943">
    <property type="entry name" value="WD40/YVTN_repeat-like_dom_sf"/>
</dbReference>
<dbReference type="InterPro" id="IPR020472">
    <property type="entry name" value="WD40_PAC1"/>
</dbReference>
<evidence type="ECO:0000256" key="1">
    <source>
        <dbReference type="ARBA" id="ARBA00022574"/>
    </source>
</evidence>
<dbReference type="InterPro" id="IPR019775">
    <property type="entry name" value="WD40_repeat_CS"/>
</dbReference>
<dbReference type="InterPro" id="IPR036322">
    <property type="entry name" value="WD40_repeat_dom_sf"/>
</dbReference>
<dbReference type="InterPro" id="IPR044715">
    <property type="entry name" value="WDR86-like"/>
</dbReference>
<protein>
    <recommendedName>
        <fullName evidence="6">WD repeat-containing protein 86</fullName>
    </recommendedName>
</protein>
<keyword evidence="5" id="KW-1185">Reference proteome</keyword>
<dbReference type="PRINTS" id="PR00320">
    <property type="entry name" value="GPROTEINBRPT"/>
</dbReference>
<dbReference type="Pfam" id="PF00400">
    <property type="entry name" value="WD40"/>
    <property type="match status" value="7"/>
</dbReference>
<dbReference type="SUPFAM" id="SSF69322">
    <property type="entry name" value="Tricorn protease domain 2"/>
    <property type="match status" value="1"/>
</dbReference>
<dbReference type="PROSITE" id="PS00678">
    <property type="entry name" value="WD_REPEATS_1"/>
    <property type="match status" value="2"/>
</dbReference>
<keyword evidence="1 3" id="KW-0853">WD repeat</keyword>
<evidence type="ECO:0000256" key="3">
    <source>
        <dbReference type="PROSITE-ProRule" id="PRU00221"/>
    </source>
</evidence>
<feature type="repeat" description="WD" evidence="3">
    <location>
        <begin position="187"/>
        <end position="210"/>
    </location>
</feature>
<dbReference type="SUPFAM" id="SSF50978">
    <property type="entry name" value="WD40 repeat-like"/>
    <property type="match status" value="1"/>
</dbReference>
<feature type="repeat" description="WD" evidence="3">
    <location>
        <begin position="115"/>
        <end position="154"/>
    </location>
</feature>
<evidence type="ECO:0008006" key="6">
    <source>
        <dbReference type="Google" id="ProtNLM"/>
    </source>
</evidence>
<dbReference type="PANTHER" id="PTHR44489">
    <property type="match status" value="1"/>
</dbReference>
<proteinExistence type="predicted"/>